<evidence type="ECO:0008006" key="4">
    <source>
        <dbReference type="Google" id="ProtNLM"/>
    </source>
</evidence>
<sequence>MKKLFLAVLLALGLAFAQSPYAGGHLGLFGGGGVNLFNIGLHAGMPLGPGMPEVRAGLDFTSAAGVLITGFSGDVLLPLAVPDLPATPYLGAGANFWLFAGNTDFGVHGTLGIRASLPGTPVVGFVEFQPTYAFGGGGAFLYYLKVGANFGF</sequence>
<dbReference type="RefSeq" id="WP_130839537.1">
    <property type="nucleotide sequence ID" value="NZ_SIJL01000001.1"/>
</dbReference>
<accession>A0A4V2IVB3</accession>
<protein>
    <recommendedName>
        <fullName evidence="4">Outer membrane protein beta-barrel domain-containing protein</fullName>
    </recommendedName>
</protein>
<name>A0A4V2IVB3_9DEIN</name>
<feature type="signal peptide" evidence="1">
    <location>
        <begin position="1"/>
        <end position="22"/>
    </location>
</feature>
<organism evidence="2 3">
    <name type="scientific">Thermus thermamylovorans</name>
    <dbReference type="NCBI Taxonomy" id="2509362"/>
    <lineage>
        <taxon>Bacteria</taxon>
        <taxon>Thermotogati</taxon>
        <taxon>Deinococcota</taxon>
        <taxon>Deinococci</taxon>
        <taxon>Thermales</taxon>
        <taxon>Thermaceae</taxon>
        <taxon>Thermus</taxon>
    </lineage>
</organism>
<evidence type="ECO:0000313" key="3">
    <source>
        <dbReference type="Proteomes" id="UP000292858"/>
    </source>
</evidence>
<reference evidence="2 3" key="1">
    <citation type="submission" date="2019-02" db="EMBL/GenBank/DDBJ databases">
        <title>Thermus sp. a novel from hot spring.</title>
        <authorList>
            <person name="Zhao Z."/>
        </authorList>
    </citation>
    <scope>NUCLEOTIDE SEQUENCE [LARGE SCALE GENOMIC DNA]</scope>
    <source>
        <strain evidence="2 3">CFH 72773T</strain>
    </source>
</reference>
<evidence type="ECO:0000313" key="2">
    <source>
        <dbReference type="EMBL" id="TBH21730.1"/>
    </source>
</evidence>
<comment type="caution">
    <text evidence="2">The sequence shown here is derived from an EMBL/GenBank/DDBJ whole genome shotgun (WGS) entry which is preliminary data.</text>
</comment>
<dbReference type="AlphaFoldDB" id="A0A4V2IVB3"/>
<feature type="chain" id="PRO_5020971007" description="Outer membrane protein beta-barrel domain-containing protein" evidence="1">
    <location>
        <begin position="23"/>
        <end position="152"/>
    </location>
</feature>
<proteinExistence type="predicted"/>
<dbReference type="EMBL" id="SIJL01000001">
    <property type="protein sequence ID" value="TBH21730.1"/>
    <property type="molecule type" value="Genomic_DNA"/>
</dbReference>
<keyword evidence="3" id="KW-1185">Reference proteome</keyword>
<gene>
    <name evidence="2" type="ORF">ETP66_00365</name>
</gene>
<dbReference type="OrthoDB" id="10000251at2"/>
<keyword evidence="1" id="KW-0732">Signal</keyword>
<dbReference type="Proteomes" id="UP000292858">
    <property type="component" value="Unassembled WGS sequence"/>
</dbReference>
<evidence type="ECO:0000256" key="1">
    <source>
        <dbReference type="SAM" id="SignalP"/>
    </source>
</evidence>